<dbReference type="InterPro" id="IPR001763">
    <property type="entry name" value="Rhodanese-like_dom"/>
</dbReference>
<dbReference type="Pfam" id="PF00581">
    <property type="entry name" value="Rhodanese"/>
    <property type="match status" value="1"/>
</dbReference>
<name>A0AAW1LVS5_POPJA</name>
<evidence type="ECO:0000313" key="4">
    <source>
        <dbReference type="Proteomes" id="UP001458880"/>
    </source>
</evidence>
<dbReference type="AlphaFoldDB" id="A0AAW1LVS5"/>
<dbReference type="Proteomes" id="UP001458880">
    <property type="component" value="Unassembled WGS sequence"/>
</dbReference>
<dbReference type="InterPro" id="IPR036873">
    <property type="entry name" value="Rhodanese-like_dom_sf"/>
</dbReference>
<evidence type="ECO:0000256" key="1">
    <source>
        <dbReference type="SAM" id="SignalP"/>
    </source>
</evidence>
<dbReference type="SMART" id="SM00450">
    <property type="entry name" value="RHOD"/>
    <property type="match status" value="1"/>
</dbReference>
<accession>A0AAW1LVS5</accession>
<keyword evidence="4" id="KW-1185">Reference proteome</keyword>
<dbReference type="PROSITE" id="PS50206">
    <property type="entry name" value="RHODANESE_3"/>
    <property type="match status" value="1"/>
</dbReference>
<dbReference type="PANTHER" id="PTHR44086">
    <property type="entry name" value="THIOSULFATE SULFURTRANSFERASE RDL2, MITOCHONDRIAL-RELATED"/>
    <property type="match status" value="1"/>
</dbReference>
<organism evidence="3 4">
    <name type="scientific">Popillia japonica</name>
    <name type="common">Japanese beetle</name>
    <dbReference type="NCBI Taxonomy" id="7064"/>
    <lineage>
        <taxon>Eukaryota</taxon>
        <taxon>Metazoa</taxon>
        <taxon>Ecdysozoa</taxon>
        <taxon>Arthropoda</taxon>
        <taxon>Hexapoda</taxon>
        <taxon>Insecta</taxon>
        <taxon>Pterygota</taxon>
        <taxon>Neoptera</taxon>
        <taxon>Endopterygota</taxon>
        <taxon>Coleoptera</taxon>
        <taxon>Polyphaga</taxon>
        <taxon>Scarabaeiformia</taxon>
        <taxon>Scarabaeidae</taxon>
        <taxon>Rutelinae</taxon>
        <taxon>Popillia</taxon>
    </lineage>
</organism>
<comment type="caution">
    <text evidence="3">The sequence shown here is derived from an EMBL/GenBank/DDBJ whole genome shotgun (WGS) entry which is preliminary data.</text>
</comment>
<keyword evidence="1" id="KW-0732">Signal</keyword>
<sequence length="156" mass="17434">MILGYNLIVKLLLGLLLSQIHAKSPNPRDGNVTFEEFKAATNNASILIIDVRQAVELQDTGVIPSSINIPLNVLEETLTKLSPELFLKTYQREKPNFDSLIIFTCRSGNRSLQAQRIALDLGYVNSKNYPGGWLEWEQYLKDGDKSHSSASPGKLF</sequence>
<dbReference type="PANTHER" id="PTHR44086:SF10">
    <property type="entry name" value="THIOSULFATE SULFURTRANSFERASE_RHODANESE-LIKE DOMAIN-CONTAINING PROTEIN 3"/>
    <property type="match status" value="1"/>
</dbReference>
<evidence type="ECO:0000259" key="2">
    <source>
        <dbReference type="PROSITE" id="PS50206"/>
    </source>
</evidence>
<proteinExistence type="predicted"/>
<dbReference type="EMBL" id="JASPKY010000094">
    <property type="protein sequence ID" value="KAK9737872.1"/>
    <property type="molecule type" value="Genomic_DNA"/>
</dbReference>
<gene>
    <name evidence="3" type="ORF">QE152_g10351</name>
</gene>
<reference evidence="3 4" key="1">
    <citation type="journal article" date="2024" name="BMC Genomics">
        <title>De novo assembly and annotation of Popillia japonica's genome with initial clues to its potential as an invasive pest.</title>
        <authorList>
            <person name="Cucini C."/>
            <person name="Boschi S."/>
            <person name="Funari R."/>
            <person name="Cardaioli E."/>
            <person name="Iannotti N."/>
            <person name="Marturano G."/>
            <person name="Paoli F."/>
            <person name="Bruttini M."/>
            <person name="Carapelli A."/>
            <person name="Frati F."/>
            <person name="Nardi F."/>
        </authorList>
    </citation>
    <scope>NUCLEOTIDE SEQUENCE [LARGE SCALE GENOMIC DNA]</scope>
    <source>
        <strain evidence="3">DMR45628</strain>
    </source>
</reference>
<feature type="chain" id="PRO_5043766239" evidence="1">
    <location>
        <begin position="23"/>
        <end position="156"/>
    </location>
</feature>
<feature type="domain" description="Rhodanese" evidence="2">
    <location>
        <begin position="42"/>
        <end position="145"/>
    </location>
</feature>
<protein>
    <submittedName>
        <fullName evidence="3">Rhodanese-like domain</fullName>
    </submittedName>
</protein>
<dbReference type="Gene3D" id="3.40.250.10">
    <property type="entry name" value="Rhodanese-like domain"/>
    <property type="match status" value="1"/>
</dbReference>
<feature type="signal peptide" evidence="1">
    <location>
        <begin position="1"/>
        <end position="22"/>
    </location>
</feature>
<evidence type="ECO:0000313" key="3">
    <source>
        <dbReference type="EMBL" id="KAK9737872.1"/>
    </source>
</evidence>
<dbReference type="SUPFAM" id="SSF52821">
    <property type="entry name" value="Rhodanese/Cell cycle control phosphatase"/>
    <property type="match status" value="1"/>
</dbReference>